<evidence type="ECO:0000259" key="2">
    <source>
        <dbReference type="Pfam" id="PF22547"/>
    </source>
</evidence>
<evidence type="ECO:0000313" key="4">
    <source>
        <dbReference type="Proteomes" id="UP000623842"/>
    </source>
</evidence>
<comment type="caution">
    <text evidence="3">The sequence shown here is derived from an EMBL/GenBank/DDBJ whole genome shotgun (WGS) entry which is preliminary data.</text>
</comment>
<dbReference type="AlphaFoldDB" id="A0A919EPF0"/>
<dbReference type="InterPro" id="IPR054498">
    <property type="entry name" value="2H-SAK"/>
</dbReference>
<reference evidence="3" key="1">
    <citation type="journal article" date="2014" name="Int. J. Syst. Evol. Microbiol.">
        <title>Complete genome sequence of Corynebacterium casei LMG S-19264T (=DSM 44701T), isolated from a smear-ripened cheese.</title>
        <authorList>
            <consortium name="US DOE Joint Genome Institute (JGI-PGF)"/>
            <person name="Walter F."/>
            <person name="Albersmeier A."/>
            <person name="Kalinowski J."/>
            <person name="Ruckert C."/>
        </authorList>
    </citation>
    <scope>NUCLEOTIDE SEQUENCE</scope>
    <source>
        <strain evidence="3">KCTC 42731</strain>
    </source>
</reference>
<organism evidence="3 4">
    <name type="scientific">Thalassotalea marina</name>
    <dbReference type="NCBI Taxonomy" id="1673741"/>
    <lineage>
        <taxon>Bacteria</taxon>
        <taxon>Pseudomonadati</taxon>
        <taxon>Pseudomonadota</taxon>
        <taxon>Gammaproteobacteria</taxon>
        <taxon>Alteromonadales</taxon>
        <taxon>Colwelliaceae</taxon>
        <taxon>Thalassotalea</taxon>
    </lineage>
</organism>
<evidence type="ECO:0000313" key="3">
    <source>
        <dbReference type="EMBL" id="GHG06143.1"/>
    </source>
</evidence>
<evidence type="ECO:0000256" key="1">
    <source>
        <dbReference type="SAM" id="SignalP"/>
    </source>
</evidence>
<dbReference type="Proteomes" id="UP000623842">
    <property type="component" value="Unassembled WGS sequence"/>
</dbReference>
<feature type="chain" id="PRO_5036997518" description="Swiss Army Knife 2H phosphoesterase domain-containing protein" evidence="1">
    <location>
        <begin position="24"/>
        <end position="221"/>
    </location>
</feature>
<gene>
    <name evidence="3" type="ORF">GCM10017161_39710</name>
</gene>
<name>A0A919EPF0_9GAMM</name>
<dbReference type="EMBL" id="BNCK01000012">
    <property type="protein sequence ID" value="GHG06143.1"/>
    <property type="molecule type" value="Genomic_DNA"/>
</dbReference>
<dbReference type="Pfam" id="PF22547">
    <property type="entry name" value="2H-SAK"/>
    <property type="match status" value="1"/>
</dbReference>
<feature type="domain" description="Swiss Army Knife 2H phosphoesterase" evidence="2">
    <location>
        <begin position="113"/>
        <end position="208"/>
    </location>
</feature>
<dbReference type="RefSeq" id="WP_189774329.1">
    <property type="nucleotide sequence ID" value="NZ_BNCK01000012.1"/>
</dbReference>
<proteinExistence type="predicted"/>
<accession>A0A919EPF0</accession>
<keyword evidence="1" id="KW-0732">Signal</keyword>
<sequence length="221" mass="24822">MDLHIKKLVTTFCFLSICLTANASTIAEQLVVIQQQQLEQEAEKDSSPDVTIRPGHAKALKSLANSDYQNDTHKVVITKIRQLTDNQGNKYLGGIISKAELNKYLEQLKLILGNDYKQYRQNQIARDHNAFHVTLVSPPEFQNINKTKLAGIKSIRVSLQGLGRVSQGDKTSYFVVANSSDGDFYRDKLLLPKKDFHVTLAFDPSDIYGVKKDKSTLIKAK</sequence>
<protein>
    <recommendedName>
        <fullName evidence="2">Swiss Army Knife 2H phosphoesterase domain-containing protein</fullName>
    </recommendedName>
</protein>
<feature type="signal peptide" evidence="1">
    <location>
        <begin position="1"/>
        <end position="23"/>
    </location>
</feature>
<keyword evidence="4" id="KW-1185">Reference proteome</keyword>
<reference evidence="3" key="2">
    <citation type="submission" date="2020-09" db="EMBL/GenBank/DDBJ databases">
        <authorList>
            <person name="Sun Q."/>
            <person name="Kim S."/>
        </authorList>
    </citation>
    <scope>NUCLEOTIDE SEQUENCE</scope>
    <source>
        <strain evidence="3">KCTC 42731</strain>
    </source>
</reference>